<dbReference type="OrthoDB" id="5168853at2"/>
<dbReference type="AlphaFoldDB" id="A0A4S8N3A2"/>
<dbReference type="PANTHER" id="PTHR42877:SF4">
    <property type="entry name" value="FAD_NAD(P)-BINDING DOMAIN-CONTAINING PROTEIN-RELATED"/>
    <property type="match status" value="1"/>
</dbReference>
<dbReference type="Proteomes" id="UP000307087">
    <property type="component" value="Unassembled WGS sequence"/>
</dbReference>
<proteinExistence type="predicted"/>
<name>A0A4S8N3A2_9ACTN</name>
<dbReference type="InterPro" id="IPR051209">
    <property type="entry name" value="FAD-bind_Monooxygenase_sf"/>
</dbReference>
<dbReference type="RefSeq" id="WP_136563565.1">
    <property type="nucleotide sequence ID" value="NZ_BAABLS010000006.1"/>
</dbReference>
<comment type="caution">
    <text evidence="1">The sequence shown here is derived from an EMBL/GenBank/DDBJ whole genome shotgun (WGS) entry which is preliminary data.</text>
</comment>
<sequence length="496" mass="54153">MSTTHTPVLVVGAGFGGIGLGARLRQAGITDFTIIERTDDLGGTWSRNTYPGAACDVPSTLYSYAFAPNPEWSRKYGTQPEILAYLRRVADDFGVTPHVRLGTTLTAARFDEDTRRWEVSTDRGDFTADVLVSAVGAFAEASIPDLPGLSSFGGDLMHTLHWDHDLDLSGKRVGVIGTGATAVQVIPEVQRVADEVVVFQRTPPWIVPRLDRAITAVERGLYRRLPLSQRATRAAWYGAIESFGLPGFVNTAFRHPFEALGRLQLRRQVSDPVLRARLTPDYMIGCKRAIFSDAYYPALAEPNVELVTEPIDEVGPTGVVAGGALHEVDVLILATGFTALPALTEVVSGTDGRTIGDRYRERPQSYLGVANAGFPNMFTVLGPFGAAGNQSAVVMIEAQIDYIVDALTRVGRSGISRFEIRATEQDEFVEEMHARSGRGTWLKGGCVSYYTNGSGLNSGLFPGWSFEYRSRTRRWDADRYDVQHERRGAATEGAGR</sequence>
<organism evidence="1 2">
    <name type="scientific">Nocardioides caeni</name>
    <dbReference type="NCBI Taxonomy" id="574700"/>
    <lineage>
        <taxon>Bacteria</taxon>
        <taxon>Bacillati</taxon>
        <taxon>Actinomycetota</taxon>
        <taxon>Actinomycetes</taxon>
        <taxon>Propionibacteriales</taxon>
        <taxon>Nocardioidaceae</taxon>
        <taxon>Nocardioides</taxon>
    </lineage>
</organism>
<evidence type="ECO:0000313" key="1">
    <source>
        <dbReference type="EMBL" id="THV10487.1"/>
    </source>
</evidence>
<dbReference type="Pfam" id="PF13738">
    <property type="entry name" value="Pyr_redox_3"/>
    <property type="match status" value="1"/>
</dbReference>
<gene>
    <name evidence="1" type="ORF">E9934_14255</name>
</gene>
<reference evidence="1 2" key="1">
    <citation type="journal article" date="2009" name="Int. J. Syst. Evol. Microbiol.">
        <title>Nocardioides caeni sp. nov., isolated from wastewater.</title>
        <authorList>
            <person name="Yoon J.H."/>
            <person name="Kang S.J."/>
            <person name="Park S."/>
            <person name="Kim W."/>
            <person name="Oh T.K."/>
        </authorList>
    </citation>
    <scope>NUCLEOTIDE SEQUENCE [LARGE SCALE GENOMIC DNA]</scope>
    <source>
        <strain evidence="1 2">DSM 23134</strain>
    </source>
</reference>
<dbReference type="SUPFAM" id="SSF51905">
    <property type="entry name" value="FAD/NAD(P)-binding domain"/>
    <property type="match status" value="2"/>
</dbReference>
<dbReference type="InterPro" id="IPR036188">
    <property type="entry name" value="FAD/NAD-bd_sf"/>
</dbReference>
<keyword evidence="2" id="KW-1185">Reference proteome</keyword>
<dbReference type="PANTHER" id="PTHR42877">
    <property type="entry name" value="L-ORNITHINE N(5)-MONOOXYGENASE-RELATED"/>
    <property type="match status" value="1"/>
</dbReference>
<dbReference type="Gene3D" id="3.50.50.60">
    <property type="entry name" value="FAD/NAD(P)-binding domain"/>
    <property type="match status" value="2"/>
</dbReference>
<dbReference type="EMBL" id="STGW01000010">
    <property type="protein sequence ID" value="THV10487.1"/>
    <property type="molecule type" value="Genomic_DNA"/>
</dbReference>
<evidence type="ECO:0000313" key="2">
    <source>
        <dbReference type="Proteomes" id="UP000307087"/>
    </source>
</evidence>
<accession>A0A4S8N3A2</accession>
<protein>
    <submittedName>
        <fullName evidence="1">NAD(P)/FAD-dependent oxidoreductase</fullName>
    </submittedName>
</protein>